<dbReference type="PANTHER" id="PTHR30213">
    <property type="entry name" value="INNER MEMBRANE PROTEIN YHJD"/>
    <property type="match status" value="1"/>
</dbReference>
<evidence type="ECO:0000256" key="3">
    <source>
        <dbReference type="ARBA" id="ARBA00022692"/>
    </source>
</evidence>
<proteinExistence type="predicted"/>
<evidence type="ECO:0000256" key="4">
    <source>
        <dbReference type="ARBA" id="ARBA00022989"/>
    </source>
</evidence>
<feature type="transmembrane region" description="Helical" evidence="7">
    <location>
        <begin position="153"/>
        <end position="179"/>
    </location>
</feature>
<accession>A0A2A8D7Z9</accession>
<evidence type="ECO:0000256" key="7">
    <source>
        <dbReference type="SAM" id="Phobius"/>
    </source>
</evidence>
<evidence type="ECO:0000256" key="6">
    <source>
        <dbReference type="SAM" id="MobiDB-lite"/>
    </source>
</evidence>
<feature type="transmembrane region" description="Helical" evidence="7">
    <location>
        <begin position="109"/>
        <end position="132"/>
    </location>
</feature>
<keyword evidence="9" id="KW-1185">Reference proteome</keyword>
<feature type="transmembrane region" description="Helical" evidence="7">
    <location>
        <begin position="231"/>
        <end position="253"/>
    </location>
</feature>
<feature type="compositionally biased region" description="Basic and acidic residues" evidence="6">
    <location>
        <begin position="391"/>
        <end position="410"/>
    </location>
</feature>
<dbReference type="NCBIfam" id="TIGR00765">
    <property type="entry name" value="yihY_not_rbn"/>
    <property type="match status" value="1"/>
</dbReference>
<dbReference type="EMBL" id="PDEV01000001">
    <property type="protein sequence ID" value="PEN17001.1"/>
    <property type="molecule type" value="Genomic_DNA"/>
</dbReference>
<dbReference type="PANTHER" id="PTHR30213:SF0">
    <property type="entry name" value="UPF0761 MEMBRANE PROTEIN YIHY"/>
    <property type="match status" value="1"/>
</dbReference>
<gene>
    <name evidence="8" type="ORF">CRM92_02960</name>
</gene>
<dbReference type="InterPro" id="IPR017039">
    <property type="entry name" value="Virul_fac_BrkB"/>
</dbReference>
<evidence type="ECO:0000313" key="8">
    <source>
        <dbReference type="EMBL" id="PEN17001.1"/>
    </source>
</evidence>
<protein>
    <submittedName>
        <fullName evidence="8">Transposase</fullName>
    </submittedName>
</protein>
<reference evidence="8" key="1">
    <citation type="submission" date="2017-10" db="EMBL/GenBank/DDBJ databases">
        <title>Kefir isolates.</title>
        <authorList>
            <person name="Kim Y."/>
            <person name="Blasche S."/>
        </authorList>
    </citation>
    <scope>NUCLEOTIDE SEQUENCE [LARGE SCALE GENOMIC DNA]</scope>
    <source>
        <strain evidence="8">OG2-2</strain>
    </source>
</reference>
<keyword evidence="2" id="KW-1003">Cell membrane</keyword>
<evidence type="ECO:0000256" key="2">
    <source>
        <dbReference type="ARBA" id="ARBA00022475"/>
    </source>
</evidence>
<feature type="region of interest" description="Disordered" evidence="6">
    <location>
        <begin position="375"/>
        <end position="431"/>
    </location>
</feature>
<dbReference type="RefSeq" id="WP_098042348.1">
    <property type="nucleotide sequence ID" value="NZ_PDEV01000001.1"/>
</dbReference>
<keyword evidence="4 7" id="KW-1133">Transmembrane helix</keyword>
<comment type="caution">
    <text evidence="8">The sequence shown here is derived from an EMBL/GenBank/DDBJ whole genome shotgun (WGS) entry which is preliminary data.</text>
</comment>
<feature type="compositionally biased region" description="Polar residues" evidence="6">
    <location>
        <begin position="411"/>
        <end position="420"/>
    </location>
</feature>
<comment type="subcellular location">
    <subcellularLocation>
        <location evidence="1">Cell membrane</location>
        <topology evidence="1">Multi-pass membrane protein</topology>
    </subcellularLocation>
</comment>
<feature type="transmembrane region" description="Helical" evidence="7">
    <location>
        <begin position="44"/>
        <end position="70"/>
    </location>
</feature>
<sequence>MARRRKKSLPHSEYVKIREFPQGSIAYIFRRAGFSFGSHGGTDLAAALTYFTVLSAFPALLAILSLLGIFGQGEDSAKVILEFLQERAPQQMYSILEGPIHQLTNGQGAGFALIIGILSALWSASGYVGSFGRALNNIYGVREGRPGWFLKPYNVLITTGVIVLVVLMMLMFLLGASVLDWVAPYMPGVDIELIKVLWLNGRWVLILILAVFLIAMLYTATPNVRRLKIRWTSPGAVIALFGMGLGGLGFTIYTNNFSKYNATYGLIGGVIVMLVFLWIMNNMLVFGAHVDAEFERMRQIVAGEDIDGKLRVEPRDTRAITKYQEKLEALSSSAQELQDLASGQQTLPKPPEPSILERVQTAVSTNTEMLRQAVSDTRAGATEAQPSEDSGDVKEKASESSQKHTRDSMPHSDNPQNGSSKRQDSSRDTLF</sequence>
<dbReference type="AlphaFoldDB" id="A0A2A8D7Z9"/>
<evidence type="ECO:0000256" key="5">
    <source>
        <dbReference type="ARBA" id="ARBA00023136"/>
    </source>
</evidence>
<dbReference type="GO" id="GO:0005886">
    <property type="term" value="C:plasma membrane"/>
    <property type="evidence" value="ECO:0007669"/>
    <property type="project" value="UniProtKB-SubCell"/>
</dbReference>
<evidence type="ECO:0000313" key="9">
    <source>
        <dbReference type="Proteomes" id="UP000219947"/>
    </source>
</evidence>
<evidence type="ECO:0000256" key="1">
    <source>
        <dbReference type="ARBA" id="ARBA00004651"/>
    </source>
</evidence>
<dbReference type="Proteomes" id="UP000219947">
    <property type="component" value="Unassembled WGS sequence"/>
</dbReference>
<feature type="transmembrane region" description="Helical" evidence="7">
    <location>
        <begin position="265"/>
        <end position="288"/>
    </location>
</feature>
<dbReference type="Pfam" id="PF03631">
    <property type="entry name" value="Virul_fac_BrkB"/>
    <property type="match status" value="1"/>
</dbReference>
<name>A0A2A8D7Z9_9MICC</name>
<keyword evidence="3 7" id="KW-0812">Transmembrane</keyword>
<feature type="transmembrane region" description="Helical" evidence="7">
    <location>
        <begin position="199"/>
        <end position="219"/>
    </location>
</feature>
<keyword evidence="5 7" id="KW-0472">Membrane</keyword>
<feature type="compositionally biased region" description="Basic and acidic residues" evidence="6">
    <location>
        <begin position="421"/>
        <end position="431"/>
    </location>
</feature>
<organism evidence="8 9">
    <name type="scientific">Rothia dentocariosa</name>
    <dbReference type="NCBI Taxonomy" id="2047"/>
    <lineage>
        <taxon>Bacteria</taxon>
        <taxon>Bacillati</taxon>
        <taxon>Actinomycetota</taxon>
        <taxon>Actinomycetes</taxon>
        <taxon>Micrococcales</taxon>
        <taxon>Micrococcaceae</taxon>
        <taxon>Rothia</taxon>
    </lineage>
</organism>